<dbReference type="Gene3D" id="3.30.200.20">
    <property type="entry name" value="Phosphorylase Kinase, domain 1"/>
    <property type="match status" value="1"/>
</dbReference>
<dbReference type="AlphaFoldDB" id="A0A139BXR5"/>
<dbReference type="Pfam" id="PF00027">
    <property type="entry name" value="cNMP_binding"/>
    <property type="match status" value="1"/>
</dbReference>
<evidence type="ECO:0000256" key="1">
    <source>
        <dbReference type="ARBA" id="ARBA00022535"/>
    </source>
</evidence>
<comment type="caution">
    <text evidence="8">The sequence shown here is derived from an EMBL/GenBank/DDBJ whole genome shotgun (WGS) entry which is preliminary data.</text>
</comment>
<dbReference type="InterPro" id="IPR000595">
    <property type="entry name" value="cNMP-bd_dom"/>
</dbReference>
<dbReference type="PROSITE" id="PS50011">
    <property type="entry name" value="PROTEIN_KINASE_DOM"/>
    <property type="match status" value="1"/>
</dbReference>
<evidence type="ECO:0000256" key="4">
    <source>
        <dbReference type="ARBA" id="ARBA00022992"/>
    </source>
</evidence>
<evidence type="ECO:0000256" key="3">
    <source>
        <dbReference type="ARBA" id="ARBA00022840"/>
    </source>
</evidence>
<dbReference type="CDD" id="cd14014">
    <property type="entry name" value="STKc_PknB_like"/>
    <property type="match status" value="1"/>
</dbReference>
<protein>
    <submittedName>
        <fullName evidence="8">Cyclic nucleotide-binding protein</fullName>
    </submittedName>
</protein>
<dbReference type="EMBL" id="LSLI01000003">
    <property type="protein sequence ID" value="KXS33678.1"/>
    <property type="molecule type" value="Genomic_DNA"/>
</dbReference>
<keyword evidence="1" id="KW-0140">cGMP</keyword>
<dbReference type="InterPro" id="IPR017441">
    <property type="entry name" value="Protein_kinase_ATP_BS"/>
</dbReference>
<dbReference type="CDD" id="cd00038">
    <property type="entry name" value="CAP_ED"/>
    <property type="match status" value="1"/>
</dbReference>
<dbReference type="Pfam" id="PF00069">
    <property type="entry name" value="Pkinase"/>
    <property type="match status" value="1"/>
</dbReference>
<sequence length="432" mass="48681">MDKIGKYEVVREIGTGATSTVYLAIDPFNSQQVAIKLIDLGILRDTNRAKVYRKLFMTEASLAGKLSHPHIAKILDAEMYGNINYVVMEYVEGSTLEQYAEVDKLLPVSTVAEIAYKCCKALEYAQHQGVIHRDIKPANILLQGETDIKISDFGAAALQSDQSTQVSGVGSPAYMSPEQVMELKLTHQTDIYSLGVVMYKLLTGKLPFDATNNHSMIYHIINIEPPPPSSFRPEMGPELDAIVRRAMEKDTTKRYQTWDEFANDLVGFSSRVLPTQNEILDTEKFNTLRSLQFFRNFSDVELWEVLRLSLWRKVADSECILRDGESGRSFFVLAQGTVRVTKQGRLLSLLHRGDCFGEMAHLIERDFKRSSDVIAKNDVVVIEINPDMLMHATIGCRLQFGDAFLRMLVKRLSVANTRLSHLLADHNQAGEE</sequence>
<dbReference type="Gene3D" id="1.10.510.10">
    <property type="entry name" value="Transferase(Phosphotransferase) domain 1"/>
    <property type="match status" value="1"/>
</dbReference>
<gene>
    <name evidence="8" type="ORF">AWT59_0236</name>
</gene>
<feature type="binding site" evidence="5">
    <location>
        <position position="36"/>
    </location>
    <ligand>
        <name>ATP</name>
        <dbReference type="ChEBI" id="CHEBI:30616"/>
    </ligand>
</feature>
<dbReference type="PROSITE" id="PS50042">
    <property type="entry name" value="CNMP_BINDING_3"/>
    <property type="match status" value="1"/>
</dbReference>
<evidence type="ECO:0000256" key="2">
    <source>
        <dbReference type="ARBA" id="ARBA00022741"/>
    </source>
</evidence>
<dbReference type="SMART" id="SM00220">
    <property type="entry name" value="S_TKc"/>
    <property type="match status" value="1"/>
</dbReference>
<evidence type="ECO:0000259" key="7">
    <source>
        <dbReference type="PROSITE" id="PS50042"/>
    </source>
</evidence>
<dbReference type="GO" id="GO:0005524">
    <property type="term" value="F:ATP binding"/>
    <property type="evidence" value="ECO:0007669"/>
    <property type="project" value="UniProtKB-UniRule"/>
</dbReference>
<dbReference type="SMART" id="SM00100">
    <property type="entry name" value="cNMP"/>
    <property type="match status" value="1"/>
</dbReference>
<evidence type="ECO:0000313" key="8">
    <source>
        <dbReference type="EMBL" id="KXS33678.1"/>
    </source>
</evidence>
<dbReference type="SUPFAM" id="SSF51206">
    <property type="entry name" value="cAMP-binding domain-like"/>
    <property type="match status" value="1"/>
</dbReference>
<dbReference type="GO" id="GO:0005737">
    <property type="term" value="C:cytoplasm"/>
    <property type="evidence" value="ECO:0007669"/>
    <property type="project" value="TreeGrafter"/>
</dbReference>
<accession>A0A139BXR5</accession>
<dbReference type="Proteomes" id="UP000070578">
    <property type="component" value="Unassembled WGS sequence"/>
</dbReference>
<dbReference type="PROSITE" id="PS00108">
    <property type="entry name" value="PROTEIN_KINASE_ST"/>
    <property type="match status" value="1"/>
</dbReference>
<feature type="domain" description="Protein kinase" evidence="6">
    <location>
        <begin position="7"/>
        <end position="266"/>
    </location>
</feature>
<dbReference type="InterPro" id="IPR014710">
    <property type="entry name" value="RmlC-like_jellyroll"/>
</dbReference>
<organism evidence="8 9">
    <name type="scientific">Candidatus Gallionella acididurans</name>
    <dbReference type="NCBI Taxonomy" id="1796491"/>
    <lineage>
        <taxon>Bacteria</taxon>
        <taxon>Pseudomonadati</taxon>
        <taxon>Pseudomonadota</taxon>
        <taxon>Betaproteobacteria</taxon>
        <taxon>Nitrosomonadales</taxon>
        <taxon>Gallionellaceae</taxon>
        <taxon>Gallionella</taxon>
    </lineage>
</organism>
<evidence type="ECO:0000256" key="5">
    <source>
        <dbReference type="PROSITE-ProRule" id="PRU10141"/>
    </source>
</evidence>
<keyword evidence="2 5" id="KW-0547">Nucleotide-binding</keyword>
<dbReference type="InterPro" id="IPR053235">
    <property type="entry name" value="Ser_Thr_kinase"/>
</dbReference>
<dbReference type="GO" id="GO:0004674">
    <property type="term" value="F:protein serine/threonine kinase activity"/>
    <property type="evidence" value="ECO:0007669"/>
    <property type="project" value="TreeGrafter"/>
</dbReference>
<keyword evidence="4" id="KW-0142">cGMP-binding</keyword>
<dbReference type="InterPro" id="IPR008271">
    <property type="entry name" value="Ser/Thr_kinase_AS"/>
</dbReference>
<dbReference type="Gene3D" id="2.60.120.10">
    <property type="entry name" value="Jelly Rolls"/>
    <property type="match status" value="1"/>
</dbReference>
<proteinExistence type="predicted"/>
<evidence type="ECO:0000259" key="6">
    <source>
        <dbReference type="PROSITE" id="PS50011"/>
    </source>
</evidence>
<dbReference type="PROSITE" id="PS00107">
    <property type="entry name" value="PROTEIN_KINASE_ATP"/>
    <property type="match status" value="1"/>
</dbReference>
<reference evidence="8 9" key="2">
    <citation type="submission" date="2016-03" db="EMBL/GenBank/DDBJ databases">
        <title>New uncultured bacterium of the family Gallionellaceae from acid mine drainage: description and reconstruction of genome based on metagenomic analysis of microbial community.</title>
        <authorList>
            <person name="Kadnikov V."/>
            <person name="Ivasenko D."/>
            <person name="Beletsky A."/>
            <person name="Mardanov A."/>
            <person name="Danilova E."/>
            <person name="Pimenov N."/>
            <person name="Karnachuk O."/>
            <person name="Ravin N."/>
        </authorList>
    </citation>
    <scope>NUCLEOTIDE SEQUENCE [LARGE SCALE GENOMIC DNA]</scope>
    <source>
        <strain evidence="8">ShG14-8</strain>
    </source>
</reference>
<dbReference type="SUPFAM" id="SSF56112">
    <property type="entry name" value="Protein kinase-like (PK-like)"/>
    <property type="match status" value="1"/>
</dbReference>
<reference evidence="8 9" key="1">
    <citation type="submission" date="2016-02" db="EMBL/GenBank/DDBJ databases">
        <authorList>
            <person name="Wen L."/>
            <person name="He K."/>
            <person name="Yang H."/>
        </authorList>
    </citation>
    <scope>NUCLEOTIDE SEQUENCE [LARGE SCALE GENOMIC DNA]</scope>
    <source>
        <strain evidence="8">ShG14-8</strain>
    </source>
</reference>
<dbReference type="InterPro" id="IPR011009">
    <property type="entry name" value="Kinase-like_dom_sf"/>
</dbReference>
<dbReference type="GO" id="GO:0030553">
    <property type="term" value="F:cGMP binding"/>
    <property type="evidence" value="ECO:0007669"/>
    <property type="project" value="UniProtKB-KW"/>
</dbReference>
<dbReference type="InterPro" id="IPR018490">
    <property type="entry name" value="cNMP-bd_dom_sf"/>
</dbReference>
<keyword evidence="3 5" id="KW-0067">ATP-binding</keyword>
<feature type="domain" description="Cyclic nucleotide-binding" evidence="7">
    <location>
        <begin position="293"/>
        <end position="385"/>
    </location>
</feature>
<dbReference type="InterPro" id="IPR000719">
    <property type="entry name" value="Prot_kinase_dom"/>
</dbReference>
<evidence type="ECO:0000313" key="9">
    <source>
        <dbReference type="Proteomes" id="UP000070578"/>
    </source>
</evidence>
<dbReference type="PANTHER" id="PTHR24361">
    <property type="entry name" value="MITOGEN-ACTIVATED KINASE KINASE KINASE"/>
    <property type="match status" value="1"/>
</dbReference>
<name>A0A139BXR5_9PROT</name>